<dbReference type="Gene3D" id="2.70.70.10">
    <property type="entry name" value="Glucose Permease (Domain IIA)"/>
    <property type="match status" value="1"/>
</dbReference>
<feature type="domain" description="M23ase beta-sheet core" evidence="2">
    <location>
        <begin position="153"/>
        <end position="244"/>
    </location>
</feature>
<gene>
    <name evidence="3" type="ORF">DFR57_109131</name>
</gene>
<keyword evidence="1" id="KW-0472">Membrane</keyword>
<dbReference type="InterPro" id="IPR050570">
    <property type="entry name" value="Cell_wall_metabolism_enzyme"/>
</dbReference>
<evidence type="ECO:0000256" key="1">
    <source>
        <dbReference type="SAM" id="Phobius"/>
    </source>
</evidence>
<dbReference type="RefSeq" id="WP_114353403.1">
    <property type="nucleotide sequence ID" value="NZ_QPJJ01000009.1"/>
</dbReference>
<keyword evidence="1" id="KW-1133">Transmembrane helix</keyword>
<dbReference type="PANTHER" id="PTHR21666:SF274">
    <property type="entry name" value="STAGE IV SPORULATION PROTEIN FA"/>
    <property type="match status" value="1"/>
</dbReference>
<proteinExistence type="predicted"/>
<name>A0A368XFK2_9BACI</name>
<evidence type="ECO:0000313" key="4">
    <source>
        <dbReference type="Proteomes" id="UP000252585"/>
    </source>
</evidence>
<dbReference type="EMBL" id="QPJJ01000009">
    <property type="protein sequence ID" value="RCW66409.1"/>
    <property type="molecule type" value="Genomic_DNA"/>
</dbReference>
<reference evidence="3 4" key="1">
    <citation type="submission" date="2018-07" db="EMBL/GenBank/DDBJ databases">
        <title>Genomic Encyclopedia of Type Strains, Phase IV (KMG-IV): sequencing the most valuable type-strain genomes for metagenomic binning, comparative biology and taxonomic classification.</title>
        <authorList>
            <person name="Goeker M."/>
        </authorList>
    </citation>
    <scope>NUCLEOTIDE SEQUENCE [LARGE SCALE GENOMIC DNA]</scope>
    <source>
        <strain evidence="3 4">DSM 27696</strain>
    </source>
</reference>
<dbReference type="Pfam" id="PF01551">
    <property type="entry name" value="Peptidase_M23"/>
    <property type="match status" value="1"/>
</dbReference>
<organism evidence="3 4">
    <name type="scientific">Saliterribacillus persicus</name>
    <dbReference type="NCBI Taxonomy" id="930114"/>
    <lineage>
        <taxon>Bacteria</taxon>
        <taxon>Bacillati</taxon>
        <taxon>Bacillota</taxon>
        <taxon>Bacilli</taxon>
        <taxon>Bacillales</taxon>
        <taxon>Bacillaceae</taxon>
        <taxon>Saliterribacillus</taxon>
    </lineage>
</organism>
<protein>
    <submittedName>
        <fullName evidence="3">Stage IV sporulation protein FA</fullName>
    </submittedName>
</protein>
<evidence type="ECO:0000313" key="3">
    <source>
        <dbReference type="EMBL" id="RCW66409.1"/>
    </source>
</evidence>
<dbReference type="InterPro" id="IPR011055">
    <property type="entry name" value="Dup_hybrid_motif"/>
</dbReference>
<keyword evidence="1" id="KW-0812">Transmembrane</keyword>
<comment type="caution">
    <text evidence="3">The sequence shown here is derived from an EMBL/GenBank/DDBJ whole genome shotgun (WGS) entry which is preliminary data.</text>
</comment>
<accession>A0A368XFK2</accession>
<dbReference type="Proteomes" id="UP000252585">
    <property type="component" value="Unassembled WGS sequence"/>
</dbReference>
<keyword evidence="4" id="KW-1185">Reference proteome</keyword>
<dbReference type="GO" id="GO:0004222">
    <property type="term" value="F:metalloendopeptidase activity"/>
    <property type="evidence" value="ECO:0007669"/>
    <property type="project" value="TreeGrafter"/>
</dbReference>
<feature type="transmembrane region" description="Helical" evidence="1">
    <location>
        <begin position="69"/>
        <end position="89"/>
    </location>
</feature>
<dbReference type="PANTHER" id="PTHR21666">
    <property type="entry name" value="PEPTIDASE-RELATED"/>
    <property type="match status" value="1"/>
</dbReference>
<dbReference type="AlphaFoldDB" id="A0A368XFK2"/>
<dbReference type="CDD" id="cd12797">
    <property type="entry name" value="M23_peptidase"/>
    <property type="match status" value="1"/>
</dbReference>
<dbReference type="OrthoDB" id="2986589at2"/>
<evidence type="ECO:0000259" key="2">
    <source>
        <dbReference type="Pfam" id="PF01551"/>
    </source>
</evidence>
<sequence>MNKDVNRIRKNIANRKNVKYIPIKNEKDHNLSSRLFQVNDEERHGHMESVRYDENKAATFSYKKVSIKWLLAALLFIGITGLQMVQAPWLNESKKVVSNALSEEFPFATVNQWYQAQFGSPLLMQSMEEAAYKGAVALPVNGTVQQSFYETGDGVFIQTEDKTDVITLEEGTVIFAGNDLKTKKTIKIQHPDQSISTYGFLSSIEVNQYQMVAKNQLVGTYLPEENNTSAFYFSLQKDQQYIDPVKVIQVHETP</sequence>
<dbReference type="InterPro" id="IPR016047">
    <property type="entry name" value="M23ase_b-sheet_dom"/>
</dbReference>
<dbReference type="SUPFAM" id="SSF51261">
    <property type="entry name" value="Duplicated hybrid motif"/>
    <property type="match status" value="1"/>
</dbReference>